<keyword evidence="3" id="KW-0479">Metal-binding</keyword>
<dbReference type="CDD" id="cd07730">
    <property type="entry name" value="metallo-hydrolase-like_MBL-fold"/>
    <property type="match status" value="1"/>
</dbReference>
<comment type="caution">
    <text evidence="7">The sequence shown here is derived from an EMBL/GenBank/DDBJ whole genome shotgun (WGS) entry which is preliminary data.</text>
</comment>
<dbReference type="Gene3D" id="3.60.15.10">
    <property type="entry name" value="Ribonuclease Z/Hydroxyacylglutathione hydrolase-like"/>
    <property type="match status" value="1"/>
</dbReference>
<dbReference type="GO" id="GO:0016787">
    <property type="term" value="F:hydrolase activity"/>
    <property type="evidence" value="ECO:0007669"/>
    <property type="project" value="UniProtKB-KW"/>
</dbReference>
<comment type="similarity">
    <text evidence="2">Belongs to the metallo-beta-lactamase superfamily.</text>
</comment>
<dbReference type="OrthoDB" id="10250730at2759"/>
<keyword evidence="5" id="KW-0862">Zinc</keyword>
<sequence length="327" mass="36282">MAARRPRTVLPPSNENQVYVTISAIEAGQLTFPERLFVTNVDPQKRVTVPTLSFLIRHPSEGPNGRDGKNLLFDLGMPRDLGRFPPSLQSHIADRQPISQHPDVADNLRAGGLDPASDIDVVILSHVHWDHVGTPEDFHNAKFVVGSGTFHVLENGVPPESPSEIFVHDILPPEKTFEFPPVAIDDPTAAPKQTDHDWRSLASFPAVIDFFGDGSLYVVDSPGHFPGHIALLARVAKNRWVLMGGDCCHDLRILTGEKGIAEFNQEGFGPRTMHVDTDAAKRTLGRINDVLERIELSRNNNEQVEVIVAHDAGWKERNPHRFFPNTL</sequence>
<dbReference type="AlphaFoldDB" id="A0A0G2EE58"/>
<keyword evidence="4" id="KW-0378">Hydrolase</keyword>
<comment type="cofactor">
    <cofactor evidence="1">
        <name>Zn(2+)</name>
        <dbReference type="ChEBI" id="CHEBI:29105"/>
    </cofactor>
</comment>
<dbReference type="PANTHER" id="PTHR42978:SF2">
    <property type="entry name" value="102 KBASES UNSTABLE REGION: FROM 1 TO 119443"/>
    <property type="match status" value="1"/>
</dbReference>
<proteinExistence type="inferred from homology"/>
<evidence type="ECO:0000256" key="5">
    <source>
        <dbReference type="ARBA" id="ARBA00022833"/>
    </source>
</evidence>
<dbReference type="Proteomes" id="UP000053317">
    <property type="component" value="Unassembled WGS sequence"/>
</dbReference>
<dbReference type="EMBL" id="LCWF01000094">
    <property type="protein sequence ID" value="KKY20754.1"/>
    <property type="molecule type" value="Genomic_DNA"/>
</dbReference>
<dbReference type="SUPFAM" id="SSF56281">
    <property type="entry name" value="Metallo-hydrolase/oxidoreductase"/>
    <property type="match status" value="1"/>
</dbReference>
<dbReference type="PANTHER" id="PTHR42978">
    <property type="entry name" value="QUORUM-QUENCHING LACTONASE YTNP-RELATED-RELATED"/>
    <property type="match status" value="1"/>
</dbReference>
<evidence type="ECO:0000313" key="8">
    <source>
        <dbReference type="Proteomes" id="UP000053317"/>
    </source>
</evidence>
<dbReference type="Pfam" id="PF00753">
    <property type="entry name" value="Lactamase_B"/>
    <property type="match status" value="1"/>
</dbReference>
<evidence type="ECO:0000256" key="4">
    <source>
        <dbReference type="ARBA" id="ARBA00022801"/>
    </source>
</evidence>
<gene>
    <name evidence="7" type="ORF">UCRPC4_g04121</name>
</gene>
<evidence type="ECO:0000256" key="3">
    <source>
        <dbReference type="ARBA" id="ARBA00022723"/>
    </source>
</evidence>
<protein>
    <recommendedName>
        <fullName evidence="6">Metallo-beta-lactamase domain-containing protein</fullName>
    </recommendedName>
</protein>
<evidence type="ECO:0000256" key="1">
    <source>
        <dbReference type="ARBA" id="ARBA00001947"/>
    </source>
</evidence>
<evidence type="ECO:0000256" key="2">
    <source>
        <dbReference type="ARBA" id="ARBA00007749"/>
    </source>
</evidence>
<evidence type="ECO:0000259" key="6">
    <source>
        <dbReference type="Pfam" id="PF00753"/>
    </source>
</evidence>
<organism evidence="7 8">
    <name type="scientific">Phaeomoniella chlamydospora</name>
    <name type="common">Phaeoacremonium chlamydosporum</name>
    <dbReference type="NCBI Taxonomy" id="158046"/>
    <lineage>
        <taxon>Eukaryota</taxon>
        <taxon>Fungi</taxon>
        <taxon>Dikarya</taxon>
        <taxon>Ascomycota</taxon>
        <taxon>Pezizomycotina</taxon>
        <taxon>Eurotiomycetes</taxon>
        <taxon>Chaetothyriomycetidae</taxon>
        <taxon>Phaeomoniellales</taxon>
        <taxon>Phaeomoniellaceae</taxon>
        <taxon>Phaeomoniella</taxon>
    </lineage>
</organism>
<evidence type="ECO:0000313" key="7">
    <source>
        <dbReference type="EMBL" id="KKY20754.1"/>
    </source>
</evidence>
<name>A0A0G2EE58_PHACM</name>
<dbReference type="GO" id="GO:0046872">
    <property type="term" value="F:metal ion binding"/>
    <property type="evidence" value="ECO:0007669"/>
    <property type="project" value="UniProtKB-KW"/>
</dbReference>
<accession>A0A0G2EE58</accession>
<dbReference type="InterPro" id="IPR001279">
    <property type="entry name" value="Metallo-B-lactamas"/>
</dbReference>
<reference evidence="7 8" key="1">
    <citation type="submission" date="2015-05" db="EMBL/GenBank/DDBJ databases">
        <title>Distinctive expansion of gene families associated with plant cell wall degradation and secondary metabolism in the genomes of grapevine trunk pathogens.</title>
        <authorList>
            <person name="Lawrence D.P."/>
            <person name="Travadon R."/>
            <person name="Rolshausen P.E."/>
            <person name="Baumgartner K."/>
        </authorList>
    </citation>
    <scope>NUCLEOTIDE SEQUENCE [LARGE SCALE GENOMIC DNA]</scope>
    <source>
        <strain evidence="7">UCRPC4</strain>
    </source>
</reference>
<dbReference type="InterPro" id="IPR051013">
    <property type="entry name" value="MBL_superfamily_lactonases"/>
</dbReference>
<feature type="domain" description="Metallo-beta-lactamase" evidence="6">
    <location>
        <begin position="52"/>
        <end position="145"/>
    </location>
</feature>
<dbReference type="InterPro" id="IPR036866">
    <property type="entry name" value="RibonucZ/Hydroxyglut_hydro"/>
</dbReference>
<keyword evidence="8" id="KW-1185">Reference proteome</keyword>
<reference evidence="7 8" key="2">
    <citation type="submission" date="2015-05" db="EMBL/GenBank/DDBJ databases">
        <authorList>
            <person name="Morales-Cruz A."/>
            <person name="Amrine K.C."/>
            <person name="Cantu D."/>
        </authorList>
    </citation>
    <scope>NUCLEOTIDE SEQUENCE [LARGE SCALE GENOMIC DNA]</scope>
    <source>
        <strain evidence="7">UCRPC4</strain>
    </source>
</reference>